<dbReference type="EMBL" id="VLKW01000003">
    <property type="protein sequence ID" value="TWI48360.1"/>
    <property type="molecule type" value="Genomic_DNA"/>
</dbReference>
<evidence type="ECO:0000313" key="6">
    <source>
        <dbReference type="Proteomes" id="UP000437862"/>
    </source>
</evidence>
<evidence type="ECO:0000313" key="4">
    <source>
        <dbReference type="EMBL" id="TWI48360.1"/>
    </source>
</evidence>
<dbReference type="OrthoDB" id="6058261at2"/>
<feature type="signal peptide" evidence="2">
    <location>
        <begin position="1"/>
        <end position="32"/>
    </location>
</feature>
<organism evidence="4 5">
    <name type="scientific">Pseudoduganella flava</name>
    <dbReference type="NCBI Taxonomy" id="871742"/>
    <lineage>
        <taxon>Bacteria</taxon>
        <taxon>Pseudomonadati</taxon>
        <taxon>Pseudomonadota</taxon>
        <taxon>Betaproteobacteria</taxon>
        <taxon>Burkholderiales</taxon>
        <taxon>Oxalobacteraceae</taxon>
        <taxon>Telluria group</taxon>
        <taxon>Pseudoduganella</taxon>
    </lineage>
</organism>
<protein>
    <recommendedName>
        <fullName evidence="7">TonB C-terminal domain-containing protein</fullName>
    </recommendedName>
</protein>
<evidence type="ECO:0008006" key="7">
    <source>
        <dbReference type="Google" id="ProtNLM"/>
    </source>
</evidence>
<feature type="region of interest" description="Disordered" evidence="1">
    <location>
        <begin position="25"/>
        <end position="59"/>
    </location>
</feature>
<reference evidence="4" key="2">
    <citation type="submission" date="2019-07" db="EMBL/GenBank/DDBJ databases">
        <authorList>
            <person name="Whitman W."/>
            <person name="Huntemann M."/>
            <person name="Clum A."/>
            <person name="Pillay M."/>
            <person name="Palaniappan K."/>
            <person name="Varghese N."/>
            <person name="Mikhailova N."/>
            <person name="Stamatis D."/>
            <person name="Reddy T."/>
            <person name="Daum C."/>
            <person name="Shapiro N."/>
            <person name="Ivanova N."/>
            <person name="Kyrpides N."/>
            <person name="Woyke T."/>
        </authorList>
    </citation>
    <scope>NUCLEOTIDE SEQUENCE</scope>
    <source>
        <strain evidence="4">CGMCC 1.10685</strain>
    </source>
</reference>
<keyword evidence="6" id="KW-1185">Reference proteome</keyword>
<sequence length="142" mass="15361">MQSRYNKFTALAALAAAALLAGCQTAPQQGSAADNEPPPAANPGFGAEMNRFNAQFPNPKASKYEDESLAWNNAQKLDEKGNCHDKSKYPVTIVLTLDANGKVTDSVTDVQGAKAECFRQNYAGAQFPKPPFAPYRKPIKLR</sequence>
<dbReference type="RefSeq" id="WP_145874169.1">
    <property type="nucleotide sequence ID" value="NZ_CP046904.1"/>
</dbReference>
<dbReference type="PROSITE" id="PS51257">
    <property type="entry name" value="PROKAR_LIPOPROTEIN"/>
    <property type="match status" value="1"/>
</dbReference>
<gene>
    <name evidence="3" type="ORF">GO485_10735</name>
    <name evidence="4" type="ORF">IP92_01748</name>
</gene>
<proteinExistence type="predicted"/>
<dbReference type="EMBL" id="CP046904">
    <property type="protein sequence ID" value="QGZ39476.1"/>
    <property type="molecule type" value="Genomic_DNA"/>
</dbReference>
<reference evidence="3 6" key="3">
    <citation type="submission" date="2019-12" db="EMBL/GenBank/DDBJ databases">
        <title>Draft Genome Sequences of Six Type Strains of the Genus Massilia.</title>
        <authorList>
            <person name="Miess H."/>
            <person name="Frediansyah A."/>
            <person name="Goeker M."/>
            <person name="Gross H."/>
        </authorList>
    </citation>
    <scope>NUCLEOTIDE SEQUENCE [LARGE SCALE GENOMIC DNA]</scope>
    <source>
        <strain evidence="3 6">DSM 26639</strain>
    </source>
</reference>
<dbReference type="Proteomes" id="UP000437862">
    <property type="component" value="Chromosome"/>
</dbReference>
<dbReference type="AlphaFoldDB" id="A0A562PW13"/>
<evidence type="ECO:0000313" key="3">
    <source>
        <dbReference type="EMBL" id="QGZ39476.1"/>
    </source>
</evidence>
<dbReference type="Proteomes" id="UP000315112">
    <property type="component" value="Unassembled WGS sequence"/>
</dbReference>
<evidence type="ECO:0000313" key="5">
    <source>
        <dbReference type="Proteomes" id="UP000315112"/>
    </source>
</evidence>
<reference evidence="4 5" key="1">
    <citation type="journal article" date="2015" name="Stand. Genomic Sci.">
        <title>Genomic Encyclopedia of Bacterial and Archaeal Type Strains, Phase III: the genomes of soil and plant-associated and newly described type strains.</title>
        <authorList>
            <person name="Whitman W.B."/>
            <person name="Woyke T."/>
            <person name="Klenk H.P."/>
            <person name="Zhou Y."/>
            <person name="Lilburn T.G."/>
            <person name="Beck B.J."/>
            <person name="De Vos P."/>
            <person name="Vandamme P."/>
            <person name="Eisen J.A."/>
            <person name="Garrity G."/>
            <person name="Hugenholtz P."/>
            <person name="Kyrpides N.C."/>
        </authorList>
    </citation>
    <scope>NUCLEOTIDE SEQUENCE [LARGE SCALE GENOMIC DNA]</scope>
    <source>
        <strain evidence="4 5">CGMCC 1.10685</strain>
    </source>
</reference>
<name>A0A562PW13_9BURK</name>
<evidence type="ECO:0000256" key="1">
    <source>
        <dbReference type="SAM" id="MobiDB-lite"/>
    </source>
</evidence>
<feature type="chain" id="PRO_5044617998" description="TonB C-terminal domain-containing protein" evidence="2">
    <location>
        <begin position="33"/>
        <end position="142"/>
    </location>
</feature>
<keyword evidence="2" id="KW-0732">Signal</keyword>
<accession>A0A562PW13</accession>
<evidence type="ECO:0000256" key="2">
    <source>
        <dbReference type="SAM" id="SignalP"/>
    </source>
</evidence>